<sequence>MPGLAHGDTVVEAEGYIYVSSLDTESVKRSVHVSARSTSIRERKKKLVQWDYPEAGKCLAVEGKWLLDWYEPPRSYRDSRRRLAPPTLLNLAYSPYTIPARYDFFETSRFLLSLLATFYWRLLTDW</sequence>
<accession>A0AA40FHN5</accession>
<proteinExistence type="predicted"/>
<reference evidence="1" key="1">
    <citation type="submission" date="2021-10" db="EMBL/GenBank/DDBJ databases">
        <title>Melipona bicolor Genome sequencing and assembly.</title>
        <authorList>
            <person name="Araujo N.S."/>
            <person name="Arias M.C."/>
        </authorList>
    </citation>
    <scope>NUCLEOTIDE SEQUENCE</scope>
    <source>
        <strain evidence="1">USP_2M_L1-L4_2017</strain>
        <tissue evidence="1">Whole body</tissue>
    </source>
</reference>
<protein>
    <submittedName>
        <fullName evidence="1">Uncharacterized protein</fullName>
    </submittedName>
</protein>
<organism evidence="1 2">
    <name type="scientific">Melipona bicolor</name>
    <dbReference type="NCBI Taxonomy" id="60889"/>
    <lineage>
        <taxon>Eukaryota</taxon>
        <taxon>Metazoa</taxon>
        <taxon>Ecdysozoa</taxon>
        <taxon>Arthropoda</taxon>
        <taxon>Hexapoda</taxon>
        <taxon>Insecta</taxon>
        <taxon>Pterygota</taxon>
        <taxon>Neoptera</taxon>
        <taxon>Endopterygota</taxon>
        <taxon>Hymenoptera</taxon>
        <taxon>Apocrita</taxon>
        <taxon>Aculeata</taxon>
        <taxon>Apoidea</taxon>
        <taxon>Anthophila</taxon>
        <taxon>Apidae</taxon>
        <taxon>Melipona</taxon>
    </lineage>
</organism>
<dbReference type="Proteomes" id="UP001177670">
    <property type="component" value="Unassembled WGS sequence"/>
</dbReference>
<evidence type="ECO:0000313" key="1">
    <source>
        <dbReference type="EMBL" id="KAK1119273.1"/>
    </source>
</evidence>
<name>A0AA40FHN5_9HYME</name>
<evidence type="ECO:0000313" key="2">
    <source>
        <dbReference type="Proteomes" id="UP001177670"/>
    </source>
</evidence>
<dbReference type="AlphaFoldDB" id="A0AA40FHN5"/>
<gene>
    <name evidence="1" type="ORF">K0M31_013462</name>
</gene>
<dbReference type="EMBL" id="JAHYIQ010000037">
    <property type="protein sequence ID" value="KAK1119273.1"/>
    <property type="molecule type" value="Genomic_DNA"/>
</dbReference>
<keyword evidence="2" id="KW-1185">Reference proteome</keyword>
<comment type="caution">
    <text evidence="1">The sequence shown here is derived from an EMBL/GenBank/DDBJ whole genome shotgun (WGS) entry which is preliminary data.</text>
</comment>